<dbReference type="HOGENOM" id="CLU_006094_0_0_1"/>
<dbReference type="GO" id="GO:0042274">
    <property type="term" value="P:ribosomal small subunit biogenesis"/>
    <property type="evidence" value="ECO:0007669"/>
    <property type="project" value="UniProtKB-UniRule"/>
</dbReference>
<evidence type="ECO:0000259" key="8">
    <source>
        <dbReference type="PROSITE" id="PS50250"/>
    </source>
</evidence>
<dbReference type="Pfam" id="PF03399">
    <property type="entry name" value="SAC3_GANP"/>
    <property type="match status" value="1"/>
</dbReference>
<dbReference type="GO" id="GO:0006611">
    <property type="term" value="P:protein export from nucleus"/>
    <property type="evidence" value="ECO:0007669"/>
    <property type="project" value="EnsemblFungi"/>
</dbReference>
<evidence type="ECO:0000256" key="1">
    <source>
        <dbReference type="ARBA" id="ARBA00004259"/>
    </source>
</evidence>
<evidence type="ECO:0000256" key="7">
    <source>
        <dbReference type="SAM" id="MobiDB-lite"/>
    </source>
</evidence>
<dbReference type="InterPro" id="IPR000717">
    <property type="entry name" value="PCI_dom"/>
</dbReference>
<dbReference type="RefSeq" id="XP_003674797.1">
    <property type="nucleotide sequence ID" value="XM_003674749.1"/>
</dbReference>
<feature type="coiled-coil region" evidence="6">
    <location>
        <begin position="643"/>
        <end position="726"/>
    </location>
</feature>
<sequence length="1241" mass="143031">MTTFGTTIPSSNFRMQGTSNNFLLSNNNNNNNSTTNPLIQNPFRSNLSTVTTIGNSPQLTTNLTSAADNTMLKHRNFIMNQDNPKESLLLPNPQSFGFKQLKHTPREMPRFLISQQPQLEQKPYKQDPWDKANQAKMSNLENSIDDLTELYETLKKMRDSERKIMEKKGLVDKADFAKDLNDAIVFQGTCEDMCPIFERARRNVEHTVFSYEKDSPSSKKASATRALKVFARPAAAAAPPLPSDVRPPHILVKSLDYIIDNLLTTLPESEGFIWDRMRSIRQDFTYQNYCGPEAIDCNERIVRIHLLILHVMAKSTVKFSLQQELEQLHKSLITLSEIYDDVRANGGTCPNEAEFRAYSLLSKIRDPQYDKTIQDLPTYIVQDELVQLAICFRRILSNSNYLERGYIKTENGINLYTRFFTLMRSERVPFLMNSFLQMYLGEVRFYAMKALSLTLNKRHKPIPLDYLQNILMFNDKEELLEFCSYYSITVVESGLELRSLTHHSHKLREKKPLKQSYLKCVDEKLRRKSYKQLINSGKPNISSIPKPSTQVMFPMANKAEEKGEKQFQKQLPVVEKTSYNEPTATMTTLHNSMLAFSNEKQKDSQELQPEEQIHLSPPDNTNNELKAPIDANKTVTKLNPAYNEAAVAAKEKQERELLKKQQDEENRKFEVERLKERKKKIEDEASKQILGTLLKDVVHRLAVDTVKSAMNEANEKKVLVEDISEELYQAFIHEKLYLIYLETKAEACDMRGKKLRIFHIWKKKYEAKVKEKELLKKRKFELTKISKQLGVPSFKKSRIHLGTPTNGNNSSFLQLSDRKNNFTFSPIPNETNKFPCGEKKIGDLWEKVDIESIYLKVVNDLKKYEENIQLNILLYSKSWIFLPNKWILKKFGLITPTSHINIKKENVSINISCFNEGDNISQASNLQLLVFNTGVTDSNIFDLEMKLKQDGEDLIRLINKVCQVSNIRFSIILSYWDSKETPLDDDVISKFLQLNRIHKNFKNIIEQIVIIHINDQSPHKILEKGLLYCSEKFKYRLTERGKYIHALDQRRSLAGIQTKSLQKSTSVEQKMKEMLELENKKQKMTKRQREKYSNLQSHIIASPRNCKGKLPILLSESRRASFKTPVGPNTSLFSPPVPSHLAVKVRKRFGTSLPPETPSYSTNYPNSVIHQKTPVTRIIGTSDEQNNATIGHMLQSSRLFETPINSTAASHSGQNTPKDIPNNVQELKYLIESVKKKVNEQ</sequence>
<dbReference type="eggNOG" id="KOG1860">
    <property type="taxonomic scope" value="Eukaryota"/>
</dbReference>
<dbReference type="InterPro" id="IPR017173">
    <property type="entry name" value="Sac3"/>
</dbReference>
<dbReference type="KEGG" id="ncs:NCAS_0B03390"/>
<dbReference type="PANTHER" id="PTHR12436:SF3">
    <property type="entry name" value="GERMINAL-CENTER ASSOCIATED NUCLEAR PROTEIN"/>
    <property type="match status" value="1"/>
</dbReference>
<evidence type="ECO:0000256" key="4">
    <source>
        <dbReference type="ARBA" id="ARBA00038443"/>
    </source>
</evidence>
<dbReference type="GO" id="GO:0030029">
    <property type="term" value="P:actin filament-based process"/>
    <property type="evidence" value="ECO:0007669"/>
    <property type="project" value="EnsemblFungi"/>
</dbReference>
<dbReference type="GO" id="GO:0070390">
    <property type="term" value="C:transcription export complex 2"/>
    <property type="evidence" value="ECO:0007669"/>
    <property type="project" value="UniProtKB-UniRule"/>
</dbReference>
<dbReference type="GO" id="GO:0071028">
    <property type="term" value="P:nuclear mRNA surveillance"/>
    <property type="evidence" value="ECO:0007669"/>
    <property type="project" value="EnsemblFungi"/>
</dbReference>
<reference evidence="9 10" key="1">
    <citation type="journal article" date="2011" name="Proc. Natl. Acad. Sci. U.S.A.">
        <title>Evolutionary erosion of yeast sex chromosomes by mating-type switching accidents.</title>
        <authorList>
            <person name="Gordon J.L."/>
            <person name="Armisen D."/>
            <person name="Proux-Wera E."/>
            <person name="Oheigeartaigh S.S."/>
            <person name="Byrne K.P."/>
            <person name="Wolfe K.H."/>
        </authorList>
    </citation>
    <scope>NUCLEOTIDE SEQUENCE [LARGE SCALE GENOMIC DNA]</scope>
    <source>
        <strain evidence="10">ATCC 76901 / BCRC 22586 / CBS 4309 / NBRC 1992 / NRRL Y-12630</strain>
    </source>
</reference>
<dbReference type="GO" id="GO:0044614">
    <property type="term" value="C:nuclear pore cytoplasmic filaments"/>
    <property type="evidence" value="ECO:0007669"/>
    <property type="project" value="EnsemblFungi"/>
</dbReference>
<dbReference type="GO" id="GO:0006283">
    <property type="term" value="P:transcription-coupled nucleotide-excision repair"/>
    <property type="evidence" value="ECO:0007669"/>
    <property type="project" value="EnsemblFungi"/>
</dbReference>
<dbReference type="STRING" id="1064592.G0VBU7"/>
<dbReference type="PIRSF" id="PIRSF037320">
    <property type="entry name" value="mRNA_export_factor_Sac3"/>
    <property type="match status" value="1"/>
</dbReference>
<feature type="region of interest" description="Disordered" evidence="7">
    <location>
        <begin position="598"/>
        <end position="626"/>
    </location>
</feature>
<dbReference type="Proteomes" id="UP000001640">
    <property type="component" value="Chromosome 2"/>
</dbReference>
<protein>
    <recommendedName>
        <fullName evidence="5">Nuclear mRNA export factor</fullName>
    </recommendedName>
</protein>
<dbReference type="Pfam" id="PF12209">
    <property type="entry name" value="SAC3"/>
    <property type="match status" value="1"/>
</dbReference>
<dbReference type="GO" id="GO:0005737">
    <property type="term" value="C:cytoplasm"/>
    <property type="evidence" value="ECO:0007669"/>
    <property type="project" value="TreeGrafter"/>
</dbReference>
<comment type="similarity">
    <text evidence="4 5">Belongs to the SAC3 family.</text>
</comment>
<dbReference type="InterPro" id="IPR024293">
    <property type="entry name" value="SAC3_helical"/>
</dbReference>
<evidence type="ECO:0000313" key="10">
    <source>
        <dbReference type="Proteomes" id="UP000001640"/>
    </source>
</evidence>
<name>G0VBU7_NAUCA</name>
<dbReference type="GO" id="GO:0031124">
    <property type="term" value="P:mRNA 3'-end processing"/>
    <property type="evidence" value="ECO:0007669"/>
    <property type="project" value="EnsemblFungi"/>
</dbReference>
<keyword evidence="6" id="KW-0175">Coiled coil</keyword>
<dbReference type="PANTHER" id="PTHR12436">
    <property type="entry name" value="80 KDA MCM3-ASSOCIATED PROTEIN"/>
    <property type="match status" value="1"/>
</dbReference>
<dbReference type="AlphaFoldDB" id="G0VBU7"/>
<dbReference type="OMA" id="FQGTCLD"/>
<evidence type="ECO:0000256" key="6">
    <source>
        <dbReference type="SAM" id="Coils"/>
    </source>
</evidence>
<dbReference type="InterPro" id="IPR045107">
    <property type="entry name" value="SAC3/GANP/THP3"/>
</dbReference>
<dbReference type="GeneID" id="96901983"/>
<dbReference type="GO" id="GO:0000973">
    <property type="term" value="P:post-transcriptional tethering of RNA polymerase II gene DNA at nuclear periphery"/>
    <property type="evidence" value="ECO:0007669"/>
    <property type="project" value="EnsemblFungi"/>
</dbReference>
<dbReference type="Gene3D" id="6.10.250.2880">
    <property type="match status" value="1"/>
</dbReference>
<dbReference type="PROSITE" id="PS50250">
    <property type="entry name" value="PCI"/>
    <property type="match status" value="1"/>
</dbReference>
<dbReference type="GO" id="GO:0000278">
    <property type="term" value="P:mitotic cell cycle"/>
    <property type="evidence" value="ECO:0007669"/>
    <property type="project" value="EnsemblFungi"/>
</dbReference>
<evidence type="ECO:0000256" key="5">
    <source>
        <dbReference type="PIRNR" id="PIRNR037320"/>
    </source>
</evidence>
<dbReference type="FunCoup" id="G0VBU7">
    <property type="interactions" value="191"/>
</dbReference>
<evidence type="ECO:0000256" key="3">
    <source>
        <dbReference type="ARBA" id="ARBA00023242"/>
    </source>
</evidence>
<feature type="domain" description="PCI" evidence="8">
    <location>
        <begin position="323"/>
        <end position="514"/>
    </location>
</feature>
<comment type="subcellular location">
    <subcellularLocation>
        <location evidence="1 5">Nucleus envelope</location>
    </subcellularLocation>
</comment>
<proteinExistence type="inferred from homology"/>
<keyword evidence="3 5" id="KW-0539">Nucleus</keyword>
<evidence type="ECO:0000313" key="9">
    <source>
        <dbReference type="EMBL" id="CCC68423.1"/>
    </source>
</evidence>
<dbReference type="InParanoid" id="G0VBU7"/>
<dbReference type="InterPro" id="IPR005062">
    <property type="entry name" value="SAC3/GANP/THP3_conserved"/>
</dbReference>
<keyword evidence="2" id="KW-0597">Phosphoprotein</keyword>
<dbReference type="Gene3D" id="1.25.40.990">
    <property type="match status" value="1"/>
</dbReference>
<dbReference type="GO" id="GO:0006406">
    <property type="term" value="P:mRNA export from nucleus"/>
    <property type="evidence" value="ECO:0007669"/>
    <property type="project" value="UniProtKB-UniRule"/>
</dbReference>
<dbReference type="FunFam" id="1.25.40.990:FF:000008">
    <property type="entry name" value="Nuclear mRNA export protein SAC3"/>
    <property type="match status" value="1"/>
</dbReference>
<organism evidence="9 10">
    <name type="scientific">Naumovozyma castellii</name>
    <name type="common">Yeast</name>
    <name type="synonym">Saccharomyces castellii</name>
    <dbReference type="NCBI Taxonomy" id="27288"/>
    <lineage>
        <taxon>Eukaryota</taxon>
        <taxon>Fungi</taxon>
        <taxon>Dikarya</taxon>
        <taxon>Ascomycota</taxon>
        <taxon>Saccharomycotina</taxon>
        <taxon>Saccharomycetes</taxon>
        <taxon>Saccharomycetales</taxon>
        <taxon>Saccharomycetaceae</taxon>
        <taxon>Naumovozyma</taxon>
    </lineage>
</organism>
<reference key="2">
    <citation type="submission" date="2011-08" db="EMBL/GenBank/DDBJ databases">
        <title>Genome sequence of Naumovozyma castellii.</title>
        <authorList>
            <person name="Gordon J.L."/>
            <person name="Armisen D."/>
            <person name="Proux-Wera E."/>
            <person name="OhEigeartaigh S.S."/>
            <person name="Byrne K.P."/>
            <person name="Wolfe K.H."/>
        </authorList>
    </citation>
    <scope>NUCLEOTIDE SEQUENCE</scope>
    <source>
        <strain>Type strain:CBS 4309</strain>
    </source>
</reference>
<dbReference type="OrthoDB" id="264795at2759"/>
<evidence type="ECO:0000256" key="2">
    <source>
        <dbReference type="ARBA" id="ARBA00022553"/>
    </source>
</evidence>
<dbReference type="EMBL" id="HE576753">
    <property type="protein sequence ID" value="CCC68423.1"/>
    <property type="molecule type" value="Genomic_DNA"/>
</dbReference>
<keyword evidence="10" id="KW-1185">Reference proteome</keyword>
<gene>
    <name evidence="9" type="primary">NCAS0B03390</name>
    <name evidence="9" type="ordered locus">NCAS_0B03390</name>
</gene>
<accession>G0VBU7</accession>